<reference evidence="2" key="1">
    <citation type="submission" date="2014-06" db="EMBL/GenBank/DDBJ databases">
        <authorList>
            <person name="Winans N.J."/>
            <person name="Newell P.D."/>
            <person name="Douglas A.E."/>
        </authorList>
    </citation>
    <scope>NUCLEOTIDE SEQUENCE [LARGE SCALE GENOMIC DNA]</scope>
</reference>
<name>A0A252BYX0_9PROT</name>
<evidence type="ECO:0000313" key="2">
    <source>
        <dbReference type="Proteomes" id="UP000194931"/>
    </source>
</evidence>
<dbReference type="EMBL" id="JOPJ01000001">
    <property type="protein sequence ID" value="OUJ14057.1"/>
    <property type="molecule type" value="Genomic_DNA"/>
</dbReference>
<sequence length="67" mass="7495">MATSGANVNPKRPVTSDPFRPFNAYVICGSPHDRLYCKLTPILAVQAFPYPLKCYASKKRRPDKLLA</sequence>
<organism evidence="1 2">
    <name type="scientific">Acetobacter okinawensis</name>
    <dbReference type="NCBI Taxonomy" id="1076594"/>
    <lineage>
        <taxon>Bacteria</taxon>
        <taxon>Pseudomonadati</taxon>
        <taxon>Pseudomonadota</taxon>
        <taxon>Alphaproteobacteria</taxon>
        <taxon>Acetobacterales</taxon>
        <taxon>Acetobacteraceae</taxon>
        <taxon>Acetobacter</taxon>
    </lineage>
</organism>
<gene>
    <name evidence="1" type="ORF">HK26_00215</name>
</gene>
<proteinExistence type="predicted"/>
<comment type="caution">
    <text evidence="1">The sequence shown here is derived from an EMBL/GenBank/DDBJ whole genome shotgun (WGS) entry which is preliminary data.</text>
</comment>
<protein>
    <submittedName>
        <fullName evidence="1">Uncharacterized protein</fullName>
    </submittedName>
</protein>
<evidence type="ECO:0000313" key="1">
    <source>
        <dbReference type="EMBL" id="OUJ14057.1"/>
    </source>
</evidence>
<accession>A0A252BYX0</accession>
<keyword evidence="2" id="KW-1185">Reference proteome</keyword>
<dbReference type="AlphaFoldDB" id="A0A252BYX0"/>
<dbReference type="Proteomes" id="UP000194931">
    <property type="component" value="Unassembled WGS sequence"/>
</dbReference>